<dbReference type="PANTHER" id="PTHR46300:SF5">
    <property type="entry name" value="CYTOCHROME P450"/>
    <property type="match status" value="1"/>
</dbReference>
<evidence type="ECO:0000256" key="4">
    <source>
        <dbReference type="ARBA" id="ARBA00022723"/>
    </source>
</evidence>
<evidence type="ECO:0000256" key="6">
    <source>
        <dbReference type="ARBA" id="ARBA00023004"/>
    </source>
</evidence>
<sequence length="133" mass="15240">MSRDEAKYPNPNDFTPDRFFMPDGQLNDDTVDFSFGFGRRICTGKHFADASLWIAIVSLLATFRFMRPLNDDGKEVDPIFEWTTGLVSQVSRYSRDQRVLISEIIQTSSLSPLPCPSPTPGHDRREACRYYQP</sequence>
<comment type="cofactor">
    <cofactor evidence="1 8">
        <name>heme</name>
        <dbReference type="ChEBI" id="CHEBI:30413"/>
    </cofactor>
</comment>
<comment type="similarity">
    <text evidence="2">Belongs to the cytochrome P450 family.</text>
</comment>
<comment type="caution">
    <text evidence="9">The sequence shown here is derived from an EMBL/GenBank/DDBJ whole genome shotgun (WGS) entry which is preliminary data.</text>
</comment>
<organism evidence="9 10">
    <name type="scientific">Rhizopogon vesiculosus</name>
    <dbReference type="NCBI Taxonomy" id="180088"/>
    <lineage>
        <taxon>Eukaryota</taxon>
        <taxon>Fungi</taxon>
        <taxon>Dikarya</taxon>
        <taxon>Basidiomycota</taxon>
        <taxon>Agaricomycotina</taxon>
        <taxon>Agaricomycetes</taxon>
        <taxon>Agaricomycetidae</taxon>
        <taxon>Boletales</taxon>
        <taxon>Suillineae</taxon>
        <taxon>Rhizopogonaceae</taxon>
        <taxon>Rhizopogon</taxon>
    </lineage>
</organism>
<protein>
    <recommendedName>
        <fullName evidence="11">Cytochrome P450</fullName>
    </recommendedName>
</protein>
<dbReference type="Gene3D" id="1.10.630.10">
    <property type="entry name" value="Cytochrome P450"/>
    <property type="match status" value="1"/>
</dbReference>
<dbReference type="OrthoDB" id="2685000at2759"/>
<dbReference type="InterPro" id="IPR050364">
    <property type="entry name" value="Cytochrome_P450_fung"/>
</dbReference>
<name>A0A1J8QLT9_9AGAM</name>
<dbReference type="PRINTS" id="PR00465">
    <property type="entry name" value="EP450IV"/>
</dbReference>
<gene>
    <name evidence="9" type="ORF">AZE42_09326</name>
</gene>
<dbReference type="GO" id="GO:0016705">
    <property type="term" value="F:oxidoreductase activity, acting on paired donors, with incorporation or reduction of molecular oxygen"/>
    <property type="evidence" value="ECO:0007669"/>
    <property type="project" value="InterPro"/>
</dbReference>
<dbReference type="SUPFAM" id="SSF48264">
    <property type="entry name" value="Cytochrome P450"/>
    <property type="match status" value="1"/>
</dbReference>
<dbReference type="AlphaFoldDB" id="A0A1J8QLT9"/>
<dbReference type="InterPro" id="IPR002403">
    <property type="entry name" value="Cyt_P450_E_grp-IV"/>
</dbReference>
<dbReference type="GO" id="GO:0004497">
    <property type="term" value="F:monooxygenase activity"/>
    <property type="evidence" value="ECO:0007669"/>
    <property type="project" value="UniProtKB-KW"/>
</dbReference>
<dbReference type="STRING" id="180088.A0A1J8QLT9"/>
<feature type="binding site" description="axial binding residue" evidence="8">
    <location>
        <position position="42"/>
    </location>
    <ligand>
        <name>heme</name>
        <dbReference type="ChEBI" id="CHEBI:30413"/>
    </ligand>
    <ligandPart>
        <name>Fe</name>
        <dbReference type="ChEBI" id="CHEBI:18248"/>
    </ligandPart>
</feature>
<evidence type="ECO:0000313" key="9">
    <source>
        <dbReference type="EMBL" id="OJA21655.1"/>
    </source>
</evidence>
<dbReference type="InterPro" id="IPR036396">
    <property type="entry name" value="Cyt_P450_sf"/>
</dbReference>
<evidence type="ECO:0000256" key="2">
    <source>
        <dbReference type="ARBA" id="ARBA00010617"/>
    </source>
</evidence>
<evidence type="ECO:0000256" key="3">
    <source>
        <dbReference type="ARBA" id="ARBA00022617"/>
    </source>
</evidence>
<keyword evidence="5" id="KW-0560">Oxidoreductase</keyword>
<evidence type="ECO:0000256" key="8">
    <source>
        <dbReference type="PIRSR" id="PIRSR602403-1"/>
    </source>
</evidence>
<dbReference type="PANTHER" id="PTHR46300">
    <property type="entry name" value="P450, PUTATIVE (EUROFUNG)-RELATED-RELATED"/>
    <property type="match status" value="1"/>
</dbReference>
<dbReference type="GO" id="GO:0020037">
    <property type="term" value="F:heme binding"/>
    <property type="evidence" value="ECO:0007669"/>
    <property type="project" value="InterPro"/>
</dbReference>
<dbReference type="EMBL" id="LVVM01000052">
    <property type="protein sequence ID" value="OJA21655.1"/>
    <property type="molecule type" value="Genomic_DNA"/>
</dbReference>
<dbReference type="GO" id="GO:0005506">
    <property type="term" value="F:iron ion binding"/>
    <property type="evidence" value="ECO:0007669"/>
    <property type="project" value="InterPro"/>
</dbReference>
<keyword evidence="4 8" id="KW-0479">Metal-binding</keyword>
<dbReference type="Pfam" id="PF00067">
    <property type="entry name" value="p450"/>
    <property type="match status" value="1"/>
</dbReference>
<dbReference type="Proteomes" id="UP000183567">
    <property type="component" value="Unassembled WGS sequence"/>
</dbReference>
<keyword evidence="10" id="KW-1185">Reference proteome</keyword>
<keyword evidence="7" id="KW-0503">Monooxygenase</keyword>
<accession>A0A1J8QLT9</accession>
<reference evidence="9 10" key="1">
    <citation type="submission" date="2016-03" db="EMBL/GenBank/DDBJ databases">
        <title>Comparative genomics of the ectomycorrhizal sister species Rhizopogon vinicolor and Rhizopogon vesiculosus (Basidiomycota: Boletales) reveals a divergence of the mating type B locus.</title>
        <authorList>
            <person name="Mujic A.B."/>
            <person name="Kuo A."/>
            <person name="Tritt A."/>
            <person name="Lipzen A."/>
            <person name="Chen C."/>
            <person name="Johnson J."/>
            <person name="Sharma A."/>
            <person name="Barry K."/>
            <person name="Grigoriev I.V."/>
            <person name="Spatafora J.W."/>
        </authorList>
    </citation>
    <scope>NUCLEOTIDE SEQUENCE [LARGE SCALE GENOMIC DNA]</scope>
    <source>
        <strain evidence="9 10">AM-OR11-056</strain>
    </source>
</reference>
<evidence type="ECO:0000256" key="1">
    <source>
        <dbReference type="ARBA" id="ARBA00001971"/>
    </source>
</evidence>
<evidence type="ECO:0000256" key="5">
    <source>
        <dbReference type="ARBA" id="ARBA00023002"/>
    </source>
</evidence>
<dbReference type="InterPro" id="IPR001128">
    <property type="entry name" value="Cyt_P450"/>
</dbReference>
<proteinExistence type="inferred from homology"/>
<keyword evidence="6 8" id="KW-0408">Iron</keyword>
<evidence type="ECO:0008006" key="11">
    <source>
        <dbReference type="Google" id="ProtNLM"/>
    </source>
</evidence>
<keyword evidence="3 8" id="KW-0349">Heme</keyword>
<evidence type="ECO:0000313" key="10">
    <source>
        <dbReference type="Proteomes" id="UP000183567"/>
    </source>
</evidence>
<evidence type="ECO:0000256" key="7">
    <source>
        <dbReference type="ARBA" id="ARBA00023033"/>
    </source>
</evidence>